<dbReference type="AlphaFoldDB" id="A0A9Q0XKA7"/>
<dbReference type="PANTHER" id="PTHR22776:SF4">
    <property type="entry name" value="PROTEOLIPID PROTEIN 2"/>
    <property type="match status" value="1"/>
</dbReference>
<dbReference type="GO" id="GO:0016020">
    <property type="term" value="C:membrane"/>
    <property type="evidence" value="ECO:0007669"/>
    <property type="project" value="UniProtKB-SubCell"/>
</dbReference>
<evidence type="ECO:0000256" key="2">
    <source>
        <dbReference type="ARBA" id="ARBA00022692"/>
    </source>
</evidence>
<accession>A0A9Q0XKA7</accession>
<evidence type="ECO:0000313" key="10">
    <source>
        <dbReference type="EMBL" id="KAJ7317499.1"/>
    </source>
</evidence>
<organism evidence="10 11">
    <name type="scientific">Phrynocephalus forsythii</name>
    <dbReference type="NCBI Taxonomy" id="171643"/>
    <lineage>
        <taxon>Eukaryota</taxon>
        <taxon>Metazoa</taxon>
        <taxon>Chordata</taxon>
        <taxon>Craniata</taxon>
        <taxon>Vertebrata</taxon>
        <taxon>Euteleostomi</taxon>
        <taxon>Lepidosauria</taxon>
        <taxon>Squamata</taxon>
        <taxon>Bifurcata</taxon>
        <taxon>Unidentata</taxon>
        <taxon>Episquamata</taxon>
        <taxon>Toxicofera</taxon>
        <taxon>Iguania</taxon>
        <taxon>Acrodonta</taxon>
        <taxon>Agamidae</taxon>
        <taxon>Agaminae</taxon>
        <taxon>Phrynocephalus</taxon>
    </lineage>
</organism>
<dbReference type="PANTHER" id="PTHR22776">
    <property type="entry name" value="MARVEL-CONTAINING POTENTIAL LIPID RAFT-ASSOCIATED PROTEIN"/>
    <property type="match status" value="1"/>
</dbReference>
<keyword evidence="11" id="KW-1185">Reference proteome</keyword>
<evidence type="ECO:0000256" key="6">
    <source>
        <dbReference type="ARBA" id="ARBA00039459"/>
    </source>
</evidence>
<evidence type="ECO:0000256" key="8">
    <source>
        <dbReference type="SAM" id="Phobius"/>
    </source>
</evidence>
<keyword evidence="3 8" id="KW-1133">Transmembrane helix</keyword>
<dbReference type="InterPro" id="IPR050578">
    <property type="entry name" value="MARVEL-CKLF_proteins"/>
</dbReference>
<protein>
    <recommendedName>
        <fullName evidence="6">Proteolipid protein 2</fullName>
    </recommendedName>
</protein>
<feature type="transmembrane region" description="Helical" evidence="8">
    <location>
        <begin position="23"/>
        <end position="43"/>
    </location>
</feature>
<dbReference type="EMBL" id="JAPFRF010000011">
    <property type="protein sequence ID" value="KAJ7317499.1"/>
    <property type="molecule type" value="Genomic_DNA"/>
</dbReference>
<feature type="transmembrane region" description="Helical" evidence="8">
    <location>
        <begin position="110"/>
        <end position="129"/>
    </location>
</feature>
<keyword evidence="4 7" id="KW-0472">Membrane</keyword>
<evidence type="ECO:0000313" key="11">
    <source>
        <dbReference type="Proteomes" id="UP001142489"/>
    </source>
</evidence>
<comment type="function">
    <text evidence="5">May play a role in cell differentiation in the intestinal epithelium.</text>
</comment>
<feature type="transmembrane region" description="Helical" evidence="8">
    <location>
        <begin position="84"/>
        <end position="104"/>
    </location>
</feature>
<evidence type="ECO:0000256" key="7">
    <source>
        <dbReference type="PROSITE-ProRule" id="PRU00581"/>
    </source>
</evidence>
<dbReference type="Pfam" id="PF01284">
    <property type="entry name" value="MARVEL"/>
    <property type="match status" value="1"/>
</dbReference>
<gene>
    <name evidence="10" type="ORF">JRQ81_003661</name>
</gene>
<evidence type="ECO:0000256" key="3">
    <source>
        <dbReference type="ARBA" id="ARBA00022989"/>
    </source>
</evidence>
<dbReference type="OrthoDB" id="9898022at2759"/>
<dbReference type="Proteomes" id="UP001142489">
    <property type="component" value="Unassembled WGS sequence"/>
</dbReference>
<dbReference type="InterPro" id="IPR008253">
    <property type="entry name" value="Marvel"/>
</dbReference>
<sequence length="150" mass="15884">MDSSGGSKGCMGQFTSFARTQKGLILAAEIIACIIILICYGASVSPGYTSLAICMLIYCIVMFIIYACELNNQLSFIHWGWTDFIRALIGAVAFLITSLIVLIGHRDGPGIAAGVIGILTGILFGYDAYTILPNLRKTHTAAPTGSTDGV</sequence>
<feature type="transmembrane region" description="Helical" evidence="8">
    <location>
        <begin position="49"/>
        <end position="72"/>
    </location>
</feature>
<evidence type="ECO:0000256" key="4">
    <source>
        <dbReference type="ARBA" id="ARBA00023136"/>
    </source>
</evidence>
<evidence type="ECO:0000259" key="9">
    <source>
        <dbReference type="PROSITE" id="PS51225"/>
    </source>
</evidence>
<comment type="caution">
    <text evidence="10">The sequence shown here is derived from an EMBL/GenBank/DDBJ whole genome shotgun (WGS) entry which is preliminary data.</text>
</comment>
<name>A0A9Q0XKA7_9SAUR</name>
<evidence type="ECO:0000256" key="1">
    <source>
        <dbReference type="ARBA" id="ARBA00004141"/>
    </source>
</evidence>
<evidence type="ECO:0000256" key="5">
    <source>
        <dbReference type="ARBA" id="ARBA00037152"/>
    </source>
</evidence>
<reference evidence="10" key="1">
    <citation type="journal article" date="2023" name="DNA Res.">
        <title>Chromosome-level genome assembly of Phrynocephalus forsythii using third-generation DNA sequencing and Hi-C analysis.</title>
        <authorList>
            <person name="Qi Y."/>
            <person name="Zhao W."/>
            <person name="Zhao Y."/>
            <person name="Niu C."/>
            <person name="Cao S."/>
            <person name="Zhang Y."/>
        </authorList>
    </citation>
    <scope>NUCLEOTIDE SEQUENCE</scope>
    <source>
        <tissue evidence="10">Muscle</tissue>
    </source>
</reference>
<proteinExistence type="predicted"/>
<keyword evidence="2 7" id="KW-0812">Transmembrane</keyword>
<feature type="domain" description="MARVEL" evidence="9">
    <location>
        <begin position="17"/>
        <end position="136"/>
    </location>
</feature>
<comment type="subcellular location">
    <subcellularLocation>
        <location evidence="1">Membrane</location>
        <topology evidence="1">Multi-pass membrane protein</topology>
    </subcellularLocation>
</comment>
<dbReference type="PROSITE" id="PS51225">
    <property type="entry name" value="MARVEL"/>
    <property type="match status" value="1"/>
</dbReference>